<dbReference type="GO" id="GO:0070681">
    <property type="term" value="P:glutaminyl-tRNAGln biosynthesis via transamidation"/>
    <property type="evidence" value="ECO:0007669"/>
    <property type="project" value="TreeGrafter"/>
</dbReference>
<gene>
    <name evidence="11" type="primary">gatB</name>
    <name evidence="13" type="ORF">Geu3261_0090_016</name>
</gene>
<proteinExistence type="inferred from homology"/>
<dbReference type="InterPro" id="IPR023168">
    <property type="entry name" value="GatB_Yqey_C_2"/>
</dbReference>
<dbReference type="SMART" id="SM00845">
    <property type="entry name" value="GatB_Yqey"/>
    <property type="match status" value="1"/>
</dbReference>
<accession>A0A0D6Q100</accession>
<dbReference type="InterPro" id="IPR004413">
    <property type="entry name" value="GatB"/>
</dbReference>
<dbReference type="InterPro" id="IPR042114">
    <property type="entry name" value="GatB_C_1"/>
</dbReference>
<name>A0A0D6Q100_KOMEU</name>
<dbReference type="EMBL" id="BANI01000083">
    <property type="protein sequence ID" value="GAN96670.1"/>
    <property type="molecule type" value="Genomic_DNA"/>
</dbReference>
<keyword evidence="4 11" id="KW-0436">Ligase</keyword>
<dbReference type="NCBIfam" id="NF004015">
    <property type="entry name" value="PRK05477.1-5"/>
    <property type="match status" value="1"/>
</dbReference>
<evidence type="ECO:0000313" key="14">
    <source>
        <dbReference type="Proteomes" id="UP000032675"/>
    </source>
</evidence>
<comment type="subunit">
    <text evidence="2 11">Heterotrimer of A, B and C subunits.</text>
</comment>
<comment type="catalytic activity">
    <reaction evidence="10 11">
        <text>L-glutamyl-tRNA(Gln) + L-glutamine + ATP + H2O = L-glutaminyl-tRNA(Gln) + L-glutamate + ADP + phosphate + H(+)</text>
        <dbReference type="Rhea" id="RHEA:17521"/>
        <dbReference type="Rhea" id="RHEA-COMP:9681"/>
        <dbReference type="Rhea" id="RHEA-COMP:9684"/>
        <dbReference type="ChEBI" id="CHEBI:15377"/>
        <dbReference type="ChEBI" id="CHEBI:15378"/>
        <dbReference type="ChEBI" id="CHEBI:29985"/>
        <dbReference type="ChEBI" id="CHEBI:30616"/>
        <dbReference type="ChEBI" id="CHEBI:43474"/>
        <dbReference type="ChEBI" id="CHEBI:58359"/>
        <dbReference type="ChEBI" id="CHEBI:78520"/>
        <dbReference type="ChEBI" id="CHEBI:78521"/>
        <dbReference type="ChEBI" id="CHEBI:456216"/>
    </reaction>
</comment>
<dbReference type="InterPro" id="IPR003789">
    <property type="entry name" value="Asn/Gln_tRNA_amidoTrase-B-like"/>
</dbReference>
<dbReference type="PANTHER" id="PTHR11659">
    <property type="entry name" value="GLUTAMYL-TRNA GLN AMIDOTRANSFERASE SUBUNIT B MITOCHONDRIAL AND PROKARYOTIC PET112-RELATED"/>
    <property type="match status" value="1"/>
</dbReference>
<dbReference type="InterPro" id="IPR006075">
    <property type="entry name" value="Asn/Gln-tRNA_Trfase_suB/E_cat"/>
</dbReference>
<comment type="caution">
    <text evidence="13">The sequence shown here is derived from an EMBL/GenBank/DDBJ whole genome shotgun (WGS) entry which is preliminary data.</text>
</comment>
<evidence type="ECO:0000256" key="1">
    <source>
        <dbReference type="ARBA" id="ARBA00005306"/>
    </source>
</evidence>
<protein>
    <recommendedName>
        <fullName evidence="3 11">Aspartyl/glutamyl-tRNA(Asn/Gln) amidotransferase subunit B</fullName>
        <shortName evidence="11">Asp/Glu-ADT subunit B</shortName>
        <ecNumber evidence="11">6.3.5.-</ecNumber>
    </recommendedName>
</protein>
<evidence type="ECO:0000313" key="13">
    <source>
        <dbReference type="EMBL" id="GAN96670.1"/>
    </source>
</evidence>
<evidence type="ECO:0000256" key="11">
    <source>
        <dbReference type="HAMAP-Rule" id="MF_00121"/>
    </source>
</evidence>
<dbReference type="Pfam" id="PF02934">
    <property type="entry name" value="GatB_N"/>
    <property type="match status" value="1"/>
</dbReference>
<dbReference type="FunFam" id="1.10.10.410:FF:000001">
    <property type="entry name" value="Aspartyl/glutamyl-tRNA(Asn/Gln) amidotransferase subunit B"/>
    <property type="match status" value="1"/>
</dbReference>
<dbReference type="SUPFAM" id="SSF55931">
    <property type="entry name" value="Glutamine synthetase/guanido kinase"/>
    <property type="match status" value="1"/>
</dbReference>
<keyword evidence="6 11" id="KW-0067">ATP-binding</keyword>
<dbReference type="GO" id="GO:0050567">
    <property type="term" value="F:glutaminyl-tRNA synthase (glutamine-hydrolyzing) activity"/>
    <property type="evidence" value="ECO:0007669"/>
    <property type="project" value="UniProtKB-UniRule"/>
</dbReference>
<evidence type="ECO:0000256" key="3">
    <source>
        <dbReference type="ARBA" id="ARBA00016923"/>
    </source>
</evidence>
<comment type="catalytic activity">
    <reaction evidence="9 11">
        <text>L-aspartyl-tRNA(Asn) + L-glutamine + ATP + H2O = L-asparaginyl-tRNA(Asn) + L-glutamate + ADP + phosphate + 2 H(+)</text>
        <dbReference type="Rhea" id="RHEA:14513"/>
        <dbReference type="Rhea" id="RHEA-COMP:9674"/>
        <dbReference type="Rhea" id="RHEA-COMP:9677"/>
        <dbReference type="ChEBI" id="CHEBI:15377"/>
        <dbReference type="ChEBI" id="CHEBI:15378"/>
        <dbReference type="ChEBI" id="CHEBI:29985"/>
        <dbReference type="ChEBI" id="CHEBI:30616"/>
        <dbReference type="ChEBI" id="CHEBI:43474"/>
        <dbReference type="ChEBI" id="CHEBI:58359"/>
        <dbReference type="ChEBI" id="CHEBI:78515"/>
        <dbReference type="ChEBI" id="CHEBI:78516"/>
        <dbReference type="ChEBI" id="CHEBI:456216"/>
    </reaction>
</comment>
<dbReference type="SUPFAM" id="SSF89095">
    <property type="entry name" value="GatB/YqeY motif"/>
    <property type="match status" value="1"/>
</dbReference>
<evidence type="ECO:0000256" key="10">
    <source>
        <dbReference type="ARBA" id="ARBA00047913"/>
    </source>
</evidence>
<evidence type="ECO:0000256" key="8">
    <source>
        <dbReference type="ARBA" id="ARBA00024799"/>
    </source>
</evidence>
<dbReference type="HAMAP" id="MF_00121">
    <property type="entry name" value="GatB"/>
    <property type="match status" value="1"/>
</dbReference>
<dbReference type="InterPro" id="IPR017958">
    <property type="entry name" value="Gln-tRNA_amidoTrfase_suB_CS"/>
</dbReference>
<sequence>MSYTLEGKTGTWEIVVGLEVHAQVISHSKLFSGASASYGGEPNTHVSLVDAGFPGMLPVLNHECVAQAIRTGLGLRARINLESRFDRKNYFYADLPTGYQISQFTHPIVGEGTVEIELGDGTVRHIGITRLHMEQDAGKSMHDQDPTRSFIDLNRAGVALMEIVSEPDIRSPEEAGAYLRKLRQILRYLGTCDGNMEEGSMRADVNVSVRKAGEPFRTRCEIKNVNSIRYVMHAIEVEATRQIEVWEDGGEVDQETRLFDPSRNETRSLRSKEDAHDYRYFPDPDLLPLVVEQAWVDELERGLPELPDDKRDRFIKQYGIPRYDASVLVAEQAIADYYEEVAKGRDARLAANWVTGDLFGALNRTGRSIQDSPISAQALGGMLDLMADKTINGKIAKEVFEDMLETGDSAADIVERKGLKQVTDTGAIDAAVADVLARNADKVEEYRGGKDRLFGFFVGQVMKAMAGKANPAIVNEALKKVL</sequence>
<dbReference type="PROSITE" id="PS01234">
    <property type="entry name" value="GATB"/>
    <property type="match status" value="1"/>
</dbReference>
<evidence type="ECO:0000256" key="5">
    <source>
        <dbReference type="ARBA" id="ARBA00022741"/>
    </source>
</evidence>
<comment type="function">
    <text evidence="8 11">Allows the formation of correctly charged Asn-tRNA(Asn) or Gln-tRNA(Gln) through the transamidation of misacylated Asp-tRNA(Asn) or Glu-tRNA(Gln) in organisms which lack either or both of asparaginyl-tRNA or glutaminyl-tRNA synthetases. The reaction takes place in the presence of glutamine and ATP through an activated phospho-Asp-tRNA(Asn) or phospho-Glu-tRNA(Gln).</text>
</comment>
<dbReference type="GO" id="GO:0006412">
    <property type="term" value="P:translation"/>
    <property type="evidence" value="ECO:0007669"/>
    <property type="project" value="UniProtKB-UniRule"/>
</dbReference>
<dbReference type="InterPro" id="IPR018027">
    <property type="entry name" value="Asn/Gln_amidotransferase"/>
</dbReference>
<evidence type="ECO:0000256" key="7">
    <source>
        <dbReference type="ARBA" id="ARBA00022917"/>
    </source>
</evidence>
<dbReference type="Proteomes" id="UP000032675">
    <property type="component" value="Unassembled WGS sequence"/>
</dbReference>
<reference evidence="13 14" key="1">
    <citation type="submission" date="2012-11" db="EMBL/GenBank/DDBJ databases">
        <title>Whole genome sequence of Gluconacetobacter europaeus NBRC3261.</title>
        <authorList>
            <person name="Azuma Y."/>
            <person name="Higashiura N."/>
            <person name="Hirakawa H."/>
            <person name="Matsushita K."/>
        </authorList>
    </citation>
    <scope>NUCLEOTIDE SEQUENCE [LARGE SCALE GENOMIC DNA]</scope>
    <source>
        <strain evidence="13 14">NBRC 3261</strain>
    </source>
</reference>
<dbReference type="InterPro" id="IPR017959">
    <property type="entry name" value="Asn/Gln-tRNA_amidoTrfase_suB/E"/>
</dbReference>
<dbReference type="InterPro" id="IPR014746">
    <property type="entry name" value="Gln_synth/guanido_kin_cat_dom"/>
</dbReference>
<dbReference type="GO" id="GO:0050566">
    <property type="term" value="F:asparaginyl-tRNA synthase (glutamine-hydrolyzing) activity"/>
    <property type="evidence" value="ECO:0007669"/>
    <property type="project" value="RHEA"/>
</dbReference>
<dbReference type="GO" id="GO:0005524">
    <property type="term" value="F:ATP binding"/>
    <property type="evidence" value="ECO:0007669"/>
    <property type="project" value="UniProtKB-KW"/>
</dbReference>
<dbReference type="GO" id="GO:0016740">
    <property type="term" value="F:transferase activity"/>
    <property type="evidence" value="ECO:0007669"/>
    <property type="project" value="UniProtKB-KW"/>
</dbReference>
<dbReference type="NCBIfam" id="TIGR00133">
    <property type="entry name" value="gatB"/>
    <property type="match status" value="1"/>
</dbReference>
<dbReference type="FunFam" id="1.10.150.380:FF:000001">
    <property type="entry name" value="Aspartyl/glutamyl-tRNA(Asn/Gln) amidotransferase subunit B"/>
    <property type="match status" value="1"/>
</dbReference>
<keyword evidence="7 11" id="KW-0648">Protein biosynthesis</keyword>
<evidence type="ECO:0000256" key="4">
    <source>
        <dbReference type="ARBA" id="ARBA00022598"/>
    </source>
</evidence>
<keyword evidence="5 11" id="KW-0547">Nucleotide-binding</keyword>
<dbReference type="Gene3D" id="1.10.10.410">
    <property type="match status" value="1"/>
</dbReference>
<evidence type="ECO:0000256" key="6">
    <source>
        <dbReference type="ARBA" id="ARBA00022840"/>
    </source>
</evidence>
<dbReference type="Gene3D" id="1.10.150.380">
    <property type="entry name" value="GatB domain, N-terminal subdomain"/>
    <property type="match status" value="1"/>
</dbReference>
<feature type="domain" description="Asn/Gln amidotransferase" evidence="12">
    <location>
        <begin position="336"/>
        <end position="482"/>
    </location>
</feature>
<dbReference type="AlphaFoldDB" id="A0A0D6Q100"/>
<evidence type="ECO:0000256" key="9">
    <source>
        <dbReference type="ARBA" id="ARBA00047380"/>
    </source>
</evidence>
<evidence type="ECO:0000259" key="12">
    <source>
        <dbReference type="SMART" id="SM00845"/>
    </source>
</evidence>
<comment type="similarity">
    <text evidence="1 11">Belongs to the GatB/GatE family. GatB subfamily.</text>
</comment>
<dbReference type="EC" id="6.3.5.-" evidence="11"/>
<dbReference type="NCBIfam" id="NF004014">
    <property type="entry name" value="PRK05477.1-4"/>
    <property type="match status" value="1"/>
</dbReference>
<evidence type="ECO:0000256" key="2">
    <source>
        <dbReference type="ARBA" id="ARBA00011123"/>
    </source>
</evidence>
<dbReference type="RefSeq" id="WP_019091481.1">
    <property type="nucleotide sequence ID" value="NZ_BANI01000083.1"/>
</dbReference>
<dbReference type="PANTHER" id="PTHR11659:SF0">
    <property type="entry name" value="GLUTAMYL-TRNA(GLN) AMIDOTRANSFERASE SUBUNIT B, MITOCHONDRIAL"/>
    <property type="match status" value="1"/>
</dbReference>
<organism evidence="13 14">
    <name type="scientific">Komagataeibacter europaeus NBRC 3261</name>
    <dbReference type="NCBI Taxonomy" id="1234669"/>
    <lineage>
        <taxon>Bacteria</taxon>
        <taxon>Pseudomonadati</taxon>
        <taxon>Pseudomonadota</taxon>
        <taxon>Alphaproteobacteria</taxon>
        <taxon>Acetobacterales</taxon>
        <taxon>Acetobacteraceae</taxon>
        <taxon>Komagataeibacter</taxon>
    </lineage>
</organism>
<keyword evidence="13" id="KW-0808">Transferase</keyword>
<dbReference type="Pfam" id="PF02637">
    <property type="entry name" value="GatB_Yqey"/>
    <property type="match status" value="1"/>
</dbReference>
<dbReference type="NCBIfam" id="NF004012">
    <property type="entry name" value="PRK05477.1-2"/>
    <property type="match status" value="1"/>
</dbReference>